<comment type="caution">
    <text evidence="8">Lacks conserved residue(s) required for the propagation of feature annotation.</text>
</comment>
<evidence type="ECO:0000256" key="2">
    <source>
        <dbReference type="ARBA" id="ARBA00022679"/>
    </source>
</evidence>
<dbReference type="InterPro" id="IPR043129">
    <property type="entry name" value="ATPase_NBD"/>
</dbReference>
<feature type="domain" description="Gcp-like" evidence="9">
    <location>
        <begin position="30"/>
        <end position="313"/>
    </location>
</feature>
<sequence>MERQERLVFGIESSCDDTAAAVLRIGERVEILSSIVRGQDEAHAPFGGVVPEIAARAHADRIDQVAAEALREAGVTAVALDLIAATAGPGLIGGVMAGFTFAKGLSLATGVPLVPVNHLEGHALSAGLEHDVPLPYLLLLVSGGHSQLLLIEGAGKAKRLGTTIDDAAGEAFDKTAKLMGLGVPGGPAIQRVAEEGDAERFAMPRPLLGRKGFDFSFSGLKTAVRQAAEEAAPLSDQDRADLAASFQAAAVKHLASRTEAALRETGATTLVAAGGVAANAMLRARLEEIAEAEGAGFLVPGLKYCTDNAAMIALAGARLHEAGLAPTQEDALALAPRPRWPLDGEAAPVVGKGKRGAKV</sequence>
<dbReference type="InterPro" id="IPR017861">
    <property type="entry name" value="KAE1/TsaD"/>
</dbReference>
<evidence type="ECO:0000313" key="10">
    <source>
        <dbReference type="EMBL" id="NNU16102.1"/>
    </source>
</evidence>
<feature type="binding site" evidence="8">
    <location>
        <position position="186"/>
    </location>
    <ligand>
        <name>substrate</name>
    </ligand>
</feature>
<dbReference type="PRINTS" id="PR00789">
    <property type="entry name" value="OSIALOPTASE"/>
</dbReference>
<keyword evidence="2 8" id="KW-0808">Transferase</keyword>
<evidence type="ECO:0000259" key="9">
    <source>
        <dbReference type="Pfam" id="PF00814"/>
    </source>
</evidence>
<feature type="binding site" evidence="8">
    <location>
        <position position="122"/>
    </location>
    <ligand>
        <name>Fe cation</name>
        <dbReference type="ChEBI" id="CHEBI:24875"/>
    </ligand>
</feature>
<keyword evidence="11" id="KW-1185">Reference proteome</keyword>
<dbReference type="SUPFAM" id="SSF53067">
    <property type="entry name" value="Actin-like ATPase domain"/>
    <property type="match status" value="2"/>
</dbReference>
<dbReference type="GO" id="GO:0002949">
    <property type="term" value="P:tRNA threonylcarbamoyladenosine modification"/>
    <property type="evidence" value="ECO:0007669"/>
    <property type="project" value="UniProtKB-UniRule"/>
</dbReference>
<evidence type="ECO:0000256" key="8">
    <source>
        <dbReference type="HAMAP-Rule" id="MF_01445"/>
    </source>
</evidence>
<comment type="catalytic activity">
    <reaction evidence="7 8">
        <text>L-threonylcarbamoyladenylate + adenosine(37) in tRNA = N(6)-L-threonylcarbamoyladenosine(37) in tRNA + AMP + H(+)</text>
        <dbReference type="Rhea" id="RHEA:37059"/>
        <dbReference type="Rhea" id="RHEA-COMP:10162"/>
        <dbReference type="Rhea" id="RHEA-COMP:10163"/>
        <dbReference type="ChEBI" id="CHEBI:15378"/>
        <dbReference type="ChEBI" id="CHEBI:73682"/>
        <dbReference type="ChEBI" id="CHEBI:74411"/>
        <dbReference type="ChEBI" id="CHEBI:74418"/>
        <dbReference type="ChEBI" id="CHEBI:456215"/>
        <dbReference type="EC" id="2.3.1.234"/>
    </reaction>
</comment>
<dbReference type="NCBIfam" id="TIGR03723">
    <property type="entry name" value="T6A_TsaD_YgjD"/>
    <property type="match status" value="1"/>
</dbReference>
<dbReference type="PANTHER" id="PTHR11735">
    <property type="entry name" value="TRNA N6-ADENOSINE THREONYLCARBAMOYLTRANSFERASE"/>
    <property type="match status" value="1"/>
</dbReference>
<feature type="binding site" evidence="8">
    <location>
        <position position="307"/>
    </location>
    <ligand>
        <name>Fe cation</name>
        <dbReference type="ChEBI" id="CHEBI:24875"/>
    </ligand>
</feature>
<evidence type="ECO:0000256" key="3">
    <source>
        <dbReference type="ARBA" id="ARBA00022694"/>
    </source>
</evidence>
<keyword evidence="4 8" id="KW-0479">Metal-binding</keyword>
<feature type="binding site" evidence="8">
    <location>
        <begin position="140"/>
        <end position="144"/>
    </location>
    <ligand>
        <name>substrate</name>
    </ligand>
</feature>
<keyword evidence="6 8" id="KW-0012">Acyltransferase</keyword>
<dbReference type="GO" id="GO:0005506">
    <property type="term" value="F:iron ion binding"/>
    <property type="evidence" value="ECO:0007669"/>
    <property type="project" value="UniProtKB-UniRule"/>
</dbReference>
<feature type="binding site" evidence="8">
    <location>
        <position position="173"/>
    </location>
    <ligand>
        <name>substrate</name>
    </ligand>
</feature>
<evidence type="ECO:0000313" key="11">
    <source>
        <dbReference type="Proteomes" id="UP000536835"/>
    </source>
</evidence>
<dbReference type="GO" id="GO:0061711">
    <property type="term" value="F:tRNA N(6)-L-threonylcarbamoyladenine synthase activity"/>
    <property type="evidence" value="ECO:0007669"/>
    <property type="project" value="UniProtKB-EC"/>
</dbReference>
<dbReference type="FunFam" id="3.30.420.40:FF:000040">
    <property type="entry name" value="tRNA N6-adenosine threonylcarbamoyltransferase"/>
    <property type="match status" value="1"/>
</dbReference>
<dbReference type="AlphaFoldDB" id="A0A7Y3W5A4"/>
<dbReference type="InterPro" id="IPR022450">
    <property type="entry name" value="TsaD"/>
</dbReference>
<evidence type="ECO:0000256" key="1">
    <source>
        <dbReference type="ARBA" id="ARBA00022490"/>
    </source>
</evidence>
<comment type="cofactor">
    <cofactor evidence="8">
        <name>Fe(2+)</name>
        <dbReference type="ChEBI" id="CHEBI:29033"/>
    </cofactor>
    <text evidence="8">Binds 1 Fe(2+) ion per subunit.</text>
</comment>
<dbReference type="HAMAP" id="MF_01445">
    <property type="entry name" value="TsaD"/>
    <property type="match status" value="1"/>
</dbReference>
<dbReference type="Gene3D" id="3.30.420.40">
    <property type="match status" value="2"/>
</dbReference>
<gene>
    <name evidence="8 10" type="primary">tsaD</name>
    <name evidence="10" type="ORF">HK107_07180</name>
</gene>
<comment type="function">
    <text evidence="8">Required for the formation of a threonylcarbamoyl group on adenosine at position 37 (t(6)A37) in tRNAs that read codons beginning with adenine. Is involved in the transfer of the threonylcarbamoyl moiety of threonylcarbamoyl-AMP (TC-AMP) to the N6 group of A37, together with TsaE and TsaB. TsaD likely plays a direct catalytic role in this reaction.</text>
</comment>
<dbReference type="NCBIfam" id="TIGR00329">
    <property type="entry name" value="gcp_kae1"/>
    <property type="match status" value="1"/>
</dbReference>
<feature type="binding site" evidence="8">
    <location>
        <position position="118"/>
    </location>
    <ligand>
        <name>Fe cation</name>
        <dbReference type="ChEBI" id="CHEBI:24875"/>
    </ligand>
</feature>
<dbReference type="GO" id="GO:0005737">
    <property type="term" value="C:cytoplasm"/>
    <property type="evidence" value="ECO:0007669"/>
    <property type="project" value="UniProtKB-SubCell"/>
</dbReference>
<evidence type="ECO:0000256" key="6">
    <source>
        <dbReference type="ARBA" id="ARBA00023315"/>
    </source>
</evidence>
<feature type="binding site" evidence="8">
    <location>
        <position position="279"/>
    </location>
    <ligand>
        <name>substrate</name>
    </ligand>
</feature>
<name>A0A7Y3W5A4_9PROT</name>
<keyword evidence="5 8" id="KW-0408">Iron</keyword>
<proteinExistence type="inferred from homology"/>
<dbReference type="EC" id="2.3.1.234" evidence="8"/>
<keyword evidence="3 8" id="KW-0819">tRNA processing</keyword>
<reference evidence="10 11" key="1">
    <citation type="submission" date="2020-05" db="EMBL/GenBank/DDBJ databases">
        <title>Parvularcula mediterraneae sp. nov., isolated from polypropylene straw from shallow seawater of the seashore of Laganas in Zakynthos island, Greece.</title>
        <authorList>
            <person name="Szabo I."/>
            <person name="Al-Omari J."/>
            <person name="Rado J."/>
            <person name="Szerdahelyi G.S."/>
        </authorList>
    </citation>
    <scope>NUCLEOTIDE SEQUENCE [LARGE SCALE GENOMIC DNA]</scope>
    <source>
        <strain evidence="10 11">ZS-1/3</strain>
    </source>
</reference>
<dbReference type="EMBL" id="JABFCX010000002">
    <property type="protein sequence ID" value="NNU16102.1"/>
    <property type="molecule type" value="Genomic_DNA"/>
</dbReference>
<protein>
    <recommendedName>
        <fullName evidence="8">tRNA N6-adenosine threonylcarbamoyltransferase</fullName>
        <ecNumber evidence="8">2.3.1.234</ecNumber>
    </recommendedName>
    <alternativeName>
        <fullName evidence="8">N6-L-threonylcarbamoyladenine synthase</fullName>
        <shortName evidence="8">t(6)A synthase</shortName>
    </alternativeName>
    <alternativeName>
        <fullName evidence="8">t(6)A37 threonylcarbamoyladenosine biosynthesis protein TsaD</fullName>
    </alternativeName>
    <alternativeName>
        <fullName evidence="8">tRNA threonylcarbamoyladenosine biosynthesis protein TsaD</fullName>
    </alternativeName>
</protein>
<evidence type="ECO:0000256" key="5">
    <source>
        <dbReference type="ARBA" id="ARBA00023004"/>
    </source>
</evidence>
<dbReference type="PANTHER" id="PTHR11735:SF6">
    <property type="entry name" value="TRNA N6-ADENOSINE THREONYLCARBAMOYLTRANSFERASE, MITOCHONDRIAL"/>
    <property type="match status" value="1"/>
</dbReference>
<comment type="similarity">
    <text evidence="8">Belongs to the KAE1 / TsaD family.</text>
</comment>
<dbReference type="InterPro" id="IPR000905">
    <property type="entry name" value="Gcp-like_dom"/>
</dbReference>
<dbReference type="Proteomes" id="UP000536835">
    <property type="component" value="Unassembled WGS sequence"/>
</dbReference>
<organism evidence="10 11">
    <name type="scientific">Parvularcula mediterranea</name>
    <dbReference type="NCBI Taxonomy" id="2732508"/>
    <lineage>
        <taxon>Bacteria</taxon>
        <taxon>Pseudomonadati</taxon>
        <taxon>Pseudomonadota</taxon>
        <taxon>Alphaproteobacteria</taxon>
        <taxon>Parvularculales</taxon>
        <taxon>Parvularculaceae</taxon>
        <taxon>Parvularcula</taxon>
    </lineage>
</organism>
<evidence type="ECO:0000256" key="7">
    <source>
        <dbReference type="ARBA" id="ARBA00048117"/>
    </source>
</evidence>
<comment type="subcellular location">
    <subcellularLocation>
        <location evidence="8">Cytoplasm</location>
    </subcellularLocation>
</comment>
<dbReference type="RefSeq" id="WP_173198056.1">
    <property type="nucleotide sequence ID" value="NZ_JABFCX010000002.1"/>
</dbReference>
<evidence type="ECO:0000256" key="4">
    <source>
        <dbReference type="ARBA" id="ARBA00022723"/>
    </source>
</evidence>
<dbReference type="Pfam" id="PF00814">
    <property type="entry name" value="TsaD"/>
    <property type="match status" value="1"/>
</dbReference>
<keyword evidence="1 8" id="KW-0963">Cytoplasm</keyword>
<dbReference type="FunFam" id="3.30.420.40:FF:000012">
    <property type="entry name" value="tRNA N6-adenosine threonylcarbamoyltransferase"/>
    <property type="match status" value="1"/>
</dbReference>
<comment type="caution">
    <text evidence="10">The sequence shown here is derived from an EMBL/GenBank/DDBJ whole genome shotgun (WGS) entry which is preliminary data.</text>
</comment>
<accession>A0A7Y3W5A4</accession>